<dbReference type="SUPFAM" id="SSF48371">
    <property type="entry name" value="ARM repeat"/>
    <property type="match status" value="1"/>
</dbReference>
<organism evidence="1">
    <name type="scientific">freshwater metagenome</name>
    <dbReference type="NCBI Taxonomy" id="449393"/>
    <lineage>
        <taxon>unclassified sequences</taxon>
        <taxon>metagenomes</taxon>
        <taxon>ecological metagenomes</taxon>
    </lineage>
</organism>
<protein>
    <submittedName>
        <fullName evidence="1">Unannotated protein</fullName>
    </submittedName>
</protein>
<dbReference type="Pfam" id="PF08713">
    <property type="entry name" value="DNA_alkylation"/>
    <property type="match status" value="1"/>
</dbReference>
<dbReference type="PANTHER" id="PTHR34070:SF1">
    <property type="entry name" value="DNA ALKYLATION REPAIR PROTEIN"/>
    <property type="match status" value="1"/>
</dbReference>
<dbReference type="Gene3D" id="1.25.10.90">
    <property type="match status" value="1"/>
</dbReference>
<proteinExistence type="predicted"/>
<dbReference type="InterPro" id="IPR014825">
    <property type="entry name" value="DNA_alkylation"/>
</dbReference>
<dbReference type="InterPro" id="IPR016024">
    <property type="entry name" value="ARM-type_fold"/>
</dbReference>
<reference evidence="1" key="1">
    <citation type="submission" date="2020-05" db="EMBL/GenBank/DDBJ databases">
        <authorList>
            <person name="Chiriac C."/>
            <person name="Salcher M."/>
            <person name="Ghai R."/>
            <person name="Kavagutti S V."/>
        </authorList>
    </citation>
    <scope>NUCLEOTIDE SEQUENCE</scope>
</reference>
<dbReference type="AlphaFoldDB" id="A0A6J6AY03"/>
<gene>
    <name evidence="1" type="ORF">UFOPK1395_00380</name>
</gene>
<sequence>MSASLALSELKAFTKKGRLSDLARFYKTGPGEYAEGDLFLGGTVPQTRSVAEKYQGLELKEVEKLFCSPFHEARLCAAIILNHKLSKAKAPQDCKKIFDFYIKQLRAERVNNWDIVDVSAPWMGVYLAEVEDPMQLLIKLSKSRSLWQRRVSMILTFAMIRKGDLQPTITIAKFLLKDDQDLIHKAVGWMLRELGKRDIMLLRRFLKEHSHEMPRTMLRYSIEKLPERERKQWLLESKS</sequence>
<dbReference type="EMBL" id="CAEZSB010000025">
    <property type="protein sequence ID" value="CAB4531296.1"/>
    <property type="molecule type" value="Genomic_DNA"/>
</dbReference>
<dbReference type="PANTHER" id="PTHR34070">
    <property type="entry name" value="ARMADILLO-TYPE FOLD"/>
    <property type="match status" value="1"/>
</dbReference>
<name>A0A6J6AY03_9ZZZZ</name>
<evidence type="ECO:0000313" key="1">
    <source>
        <dbReference type="EMBL" id="CAB4531296.1"/>
    </source>
</evidence>
<accession>A0A6J6AY03</accession>
<dbReference type="CDD" id="cd06561">
    <property type="entry name" value="AlkD_like"/>
    <property type="match status" value="1"/>
</dbReference>